<evidence type="ECO:0000256" key="2">
    <source>
        <dbReference type="ARBA" id="ARBA00009766"/>
    </source>
</evidence>
<proteinExistence type="inferred from homology"/>
<accession>A0AAJ2SBM2</accession>
<evidence type="ECO:0000256" key="1">
    <source>
        <dbReference type="ARBA" id="ARBA00004561"/>
    </source>
</evidence>
<evidence type="ECO:0000313" key="7">
    <source>
        <dbReference type="EMBL" id="MDX6042732.1"/>
    </source>
</evidence>
<protein>
    <submittedName>
        <fullName evidence="6">Curli minor subunit CsgB</fullName>
    </submittedName>
</protein>
<name>A0AAJ2SBM2_9ENTR</name>
<organism evidence="6 9">
    <name type="scientific">Scandinavium lactucae</name>
    <dbReference type="NCBI Taxonomy" id="3095028"/>
    <lineage>
        <taxon>Bacteria</taxon>
        <taxon>Pseudomonadati</taxon>
        <taxon>Pseudomonadota</taxon>
        <taxon>Gammaproteobacteria</taxon>
        <taxon>Enterobacterales</taxon>
        <taxon>Enterobacteriaceae</taxon>
        <taxon>Scandinavium</taxon>
    </lineage>
</organism>
<dbReference type="GO" id="GO:0009289">
    <property type="term" value="C:pilus"/>
    <property type="evidence" value="ECO:0007669"/>
    <property type="project" value="UniProtKB-SubCell"/>
</dbReference>
<comment type="caution">
    <text evidence="6">The sequence shown here is derived from an EMBL/GenBank/DDBJ whole genome shotgun (WGS) entry which is preliminary data.</text>
</comment>
<dbReference type="Pfam" id="PF07012">
    <property type="entry name" value="Curlin_rpt"/>
    <property type="match status" value="1"/>
</dbReference>
<sequence length="152" mass="15693">MNKKVYFLSLSLLAIPGLVAASGYDLASPEYNLVANGLNANLANLAAIVGQQGSGNGTNAQQDGNHQIAVISQRGNSNQADVSQSGGYNLAYVDQAGSSNDADISQSGYGNTGIIIQRGSGNYANISQQQSVGSKTVIVQNSSQMAVRVITR</sequence>
<dbReference type="InterPro" id="IPR009742">
    <property type="entry name" value="Curlin_rpt"/>
</dbReference>
<feature type="signal peptide" evidence="5">
    <location>
        <begin position="1"/>
        <end position="20"/>
    </location>
</feature>
<dbReference type="RefSeq" id="WP_319629923.1">
    <property type="nucleotide sequence ID" value="NZ_JAWXRB010000045.1"/>
</dbReference>
<dbReference type="Proteomes" id="UP001275664">
    <property type="component" value="Unassembled WGS sequence"/>
</dbReference>
<dbReference type="NCBIfam" id="NF007506">
    <property type="entry name" value="PRK10101.1"/>
    <property type="match status" value="1"/>
</dbReference>
<comment type="similarity">
    <text evidence="2">Belongs to the CsgA/CsgB family.</text>
</comment>
<dbReference type="Proteomes" id="UP001282336">
    <property type="component" value="Unassembled WGS sequence"/>
</dbReference>
<feature type="chain" id="PRO_5042479580" evidence="5">
    <location>
        <begin position="21"/>
        <end position="152"/>
    </location>
</feature>
<dbReference type="GO" id="GO:0007155">
    <property type="term" value="P:cell adhesion"/>
    <property type="evidence" value="ECO:0007669"/>
    <property type="project" value="InterPro"/>
</dbReference>
<evidence type="ECO:0000256" key="3">
    <source>
        <dbReference type="ARBA" id="ARBA00022729"/>
    </source>
</evidence>
<dbReference type="AlphaFoldDB" id="A0AAJ2SBM2"/>
<reference evidence="6 8" key="1">
    <citation type="submission" date="2023-11" db="EMBL/GenBank/DDBJ databases">
        <title>Scandinavium wanjuensis sp. nov., isolated from lettuce South Korea.</title>
        <authorList>
            <person name="Park J."/>
            <person name="Park S."/>
            <person name="Oh K.K."/>
            <person name="Cho G.S."/>
            <person name="Franz C.M.A.P."/>
        </authorList>
    </citation>
    <scope>NUCLEOTIDE SEQUENCE</scope>
    <source>
        <strain evidence="6">V105_12</strain>
        <strain evidence="7 8">V105_6</strain>
    </source>
</reference>
<dbReference type="EMBL" id="JAWXRC010000042">
    <property type="protein sequence ID" value="MDX6033472.1"/>
    <property type="molecule type" value="Genomic_DNA"/>
</dbReference>
<keyword evidence="3 5" id="KW-0732">Signal</keyword>
<keyword evidence="8" id="KW-1185">Reference proteome</keyword>
<keyword evidence="4" id="KW-0281">Fimbrium</keyword>
<gene>
    <name evidence="6" type="primary">csgB</name>
    <name evidence="7" type="ORF">SIK69_21295</name>
    <name evidence="6" type="ORF">SIL20_18395</name>
</gene>
<dbReference type="EMBL" id="JAWXRD010000040">
    <property type="protein sequence ID" value="MDX6042732.1"/>
    <property type="molecule type" value="Genomic_DNA"/>
</dbReference>
<evidence type="ECO:0000256" key="5">
    <source>
        <dbReference type="SAM" id="SignalP"/>
    </source>
</evidence>
<evidence type="ECO:0000256" key="4">
    <source>
        <dbReference type="ARBA" id="ARBA00023263"/>
    </source>
</evidence>
<comment type="subcellular location">
    <subcellularLocation>
        <location evidence="1">Fimbrium</location>
    </subcellularLocation>
</comment>
<evidence type="ECO:0000313" key="6">
    <source>
        <dbReference type="EMBL" id="MDX6033472.1"/>
    </source>
</evidence>
<evidence type="ECO:0000313" key="9">
    <source>
        <dbReference type="Proteomes" id="UP001282336"/>
    </source>
</evidence>
<evidence type="ECO:0000313" key="8">
    <source>
        <dbReference type="Proteomes" id="UP001275664"/>
    </source>
</evidence>